<accession>A0A1L9AZF8</accession>
<feature type="transmembrane region" description="Helical" evidence="2">
    <location>
        <begin position="261"/>
        <end position="282"/>
    </location>
</feature>
<dbReference type="AlphaFoldDB" id="A0A1L9AZF8"/>
<dbReference type="InterPro" id="IPR013229">
    <property type="entry name" value="PEGA"/>
</dbReference>
<dbReference type="Proteomes" id="UP000182229">
    <property type="component" value="Unassembled WGS sequence"/>
</dbReference>
<proteinExistence type="predicted"/>
<dbReference type="PANTHER" id="PTHR36194">
    <property type="entry name" value="S-LAYER-LIKE PROTEIN"/>
    <property type="match status" value="1"/>
</dbReference>
<feature type="chain" id="PRO_5012408660" description="PEGA domain-containing protein" evidence="3">
    <location>
        <begin position="23"/>
        <end position="314"/>
    </location>
</feature>
<feature type="domain" description="PEGA" evidence="4">
    <location>
        <begin position="154"/>
        <end position="219"/>
    </location>
</feature>
<dbReference type="Pfam" id="PF08308">
    <property type="entry name" value="PEGA"/>
    <property type="match status" value="2"/>
</dbReference>
<organism evidence="5 6">
    <name type="scientific">Cystobacter ferrugineus</name>
    <dbReference type="NCBI Taxonomy" id="83449"/>
    <lineage>
        <taxon>Bacteria</taxon>
        <taxon>Pseudomonadati</taxon>
        <taxon>Myxococcota</taxon>
        <taxon>Myxococcia</taxon>
        <taxon>Myxococcales</taxon>
        <taxon>Cystobacterineae</taxon>
        <taxon>Archangiaceae</taxon>
        <taxon>Cystobacter</taxon>
    </lineage>
</organism>
<evidence type="ECO:0000313" key="5">
    <source>
        <dbReference type="EMBL" id="OJH35366.1"/>
    </source>
</evidence>
<keyword evidence="6" id="KW-1185">Reference proteome</keyword>
<evidence type="ECO:0000259" key="4">
    <source>
        <dbReference type="Pfam" id="PF08308"/>
    </source>
</evidence>
<keyword evidence="2" id="KW-0812">Transmembrane</keyword>
<evidence type="ECO:0000256" key="3">
    <source>
        <dbReference type="SAM" id="SignalP"/>
    </source>
</evidence>
<dbReference type="OrthoDB" id="5382214at2"/>
<sequence length="314" mass="33244">MLSRRVHLIALVFCLIAPRAFAQGDDDLLAPLTPSAPVTKGKTTKAKKPAKATKGKKPGKAAEVEEGDESDLLAPLVKKTELLVKFNGGTRGTRLLVDDKDMGPVSKNPVEVDEGEHTVVVRKLGYRDFSRRLTFKEGERTEVAVSLEATAGFVSVKADIAGARVLVDGEERGRTPLDDLLLSAGSHEIVVEQEGFRPESQRIAVRAGKEYTVNFNLRPGALAKADEPRAPVLTPNAVAEPSPFTQPPPEVAPSKPLTQRWYFWAGVGAAVVAAAAVGTVVATSQPLNPDAVCGGVCDGVINNPRGASAGGLRF</sequence>
<keyword evidence="2" id="KW-1133">Transmembrane helix</keyword>
<dbReference type="RefSeq" id="WP_071903465.1">
    <property type="nucleotide sequence ID" value="NZ_MPIN01000014.1"/>
</dbReference>
<evidence type="ECO:0000313" key="6">
    <source>
        <dbReference type="Proteomes" id="UP000182229"/>
    </source>
</evidence>
<keyword evidence="3" id="KW-0732">Signal</keyword>
<dbReference type="STRING" id="83449.BON30_38130"/>
<feature type="domain" description="PEGA" evidence="4">
    <location>
        <begin position="92"/>
        <end position="149"/>
    </location>
</feature>
<keyword evidence="2" id="KW-0472">Membrane</keyword>
<gene>
    <name evidence="5" type="ORF">BON30_38130</name>
</gene>
<feature type="signal peptide" evidence="3">
    <location>
        <begin position="1"/>
        <end position="22"/>
    </location>
</feature>
<dbReference type="PANTHER" id="PTHR36194:SF1">
    <property type="entry name" value="S-LAYER-LIKE PROTEIN"/>
    <property type="match status" value="1"/>
</dbReference>
<feature type="region of interest" description="Disordered" evidence="1">
    <location>
        <begin position="32"/>
        <end position="68"/>
    </location>
</feature>
<comment type="caution">
    <text evidence="5">The sequence shown here is derived from an EMBL/GenBank/DDBJ whole genome shotgun (WGS) entry which is preliminary data.</text>
</comment>
<protein>
    <recommendedName>
        <fullName evidence="4">PEGA domain-containing protein</fullName>
    </recommendedName>
</protein>
<feature type="compositionally biased region" description="Basic residues" evidence="1">
    <location>
        <begin position="42"/>
        <end position="59"/>
    </location>
</feature>
<reference evidence="6" key="1">
    <citation type="submission" date="2016-11" db="EMBL/GenBank/DDBJ databases">
        <authorList>
            <person name="Shukria A."/>
            <person name="Stevens D.C."/>
        </authorList>
    </citation>
    <scope>NUCLEOTIDE SEQUENCE [LARGE SCALE GENOMIC DNA]</scope>
    <source>
        <strain evidence="6">Cbfe23</strain>
    </source>
</reference>
<dbReference type="EMBL" id="MPIN01000014">
    <property type="protein sequence ID" value="OJH35366.1"/>
    <property type="molecule type" value="Genomic_DNA"/>
</dbReference>
<reference evidence="5 6" key="2">
    <citation type="submission" date="2016-12" db="EMBL/GenBank/DDBJ databases">
        <title>Draft Genome Sequence of Cystobacter ferrugineus Strain Cbfe23.</title>
        <authorList>
            <person name="Akbar S."/>
            <person name="Dowd S.E."/>
            <person name="Stevens D.C."/>
        </authorList>
    </citation>
    <scope>NUCLEOTIDE SEQUENCE [LARGE SCALE GENOMIC DNA]</scope>
    <source>
        <strain evidence="5 6">Cbfe23</strain>
    </source>
</reference>
<evidence type="ECO:0000256" key="2">
    <source>
        <dbReference type="SAM" id="Phobius"/>
    </source>
</evidence>
<name>A0A1L9AZF8_9BACT</name>
<evidence type="ECO:0000256" key="1">
    <source>
        <dbReference type="SAM" id="MobiDB-lite"/>
    </source>
</evidence>